<reference evidence="9" key="1">
    <citation type="submission" date="2016-01" db="EMBL/GenBank/DDBJ databases">
        <authorList>
            <person name="Peeters C."/>
        </authorList>
    </citation>
    <scope>NUCLEOTIDE SEQUENCE [LARGE SCALE GENOMIC DNA]</scope>
    <source>
        <strain evidence="9">LMG 29318</strain>
    </source>
</reference>
<dbReference type="PROSITE" id="PS00138">
    <property type="entry name" value="SUBTILASE_SER"/>
    <property type="match status" value="1"/>
</dbReference>
<evidence type="ECO:0000256" key="5">
    <source>
        <dbReference type="ARBA" id="ARBA00022837"/>
    </source>
</evidence>
<evidence type="ECO:0000259" key="8">
    <source>
        <dbReference type="PROSITE" id="PS51695"/>
    </source>
</evidence>
<feature type="active site" description="Charge relay system" evidence="7">
    <location>
        <position position="452"/>
    </location>
</feature>
<dbReference type="SUPFAM" id="SSF54897">
    <property type="entry name" value="Protease propeptides/inhibitors"/>
    <property type="match status" value="1"/>
</dbReference>
<dbReference type="Gene3D" id="3.40.50.200">
    <property type="entry name" value="Peptidase S8/S53 domain"/>
    <property type="match status" value="1"/>
</dbReference>
<evidence type="ECO:0000256" key="7">
    <source>
        <dbReference type="PROSITE-ProRule" id="PRU01032"/>
    </source>
</evidence>
<evidence type="ECO:0000313" key="9">
    <source>
        <dbReference type="EMBL" id="SAK93490.1"/>
    </source>
</evidence>
<dbReference type="Pfam" id="PF09286">
    <property type="entry name" value="Pro-kuma_activ"/>
    <property type="match status" value="1"/>
</dbReference>
<dbReference type="CDD" id="cd11377">
    <property type="entry name" value="Pro-peptidase_S53"/>
    <property type="match status" value="1"/>
</dbReference>
<dbReference type="GO" id="GO:0008240">
    <property type="term" value="F:tripeptidyl-peptidase activity"/>
    <property type="evidence" value="ECO:0007669"/>
    <property type="project" value="TreeGrafter"/>
</dbReference>
<dbReference type="SMART" id="SM00944">
    <property type="entry name" value="Pro-kuma_activ"/>
    <property type="match status" value="1"/>
</dbReference>
<dbReference type="CDD" id="cd04056">
    <property type="entry name" value="Peptidases_S53"/>
    <property type="match status" value="1"/>
</dbReference>
<comment type="cofactor">
    <cofactor evidence="7">
        <name>Ca(2+)</name>
        <dbReference type="ChEBI" id="CHEBI:29108"/>
    </cofactor>
    <text evidence="7">Binds 1 Ca(2+) ion per subunit.</text>
</comment>
<dbReference type="RefSeq" id="WP_061128294.1">
    <property type="nucleotide sequence ID" value="NZ_FCOF02000065.1"/>
</dbReference>
<keyword evidence="3 7" id="KW-0378">Hydrolase</keyword>
<dbReference type="GO" id="GO:0046872">
    <property type="term" value="F:metal ion binding"/>
    <property type="evidence" value="ECO:0007669"/>
    <property type="project" value="UniProtKB-UniRule"/>
</dbReference>
<feature type="binding site" evidence="7">
    <location>
        <position position="521"/>
    </location>
    <ligand>
        <name>Ca(2+)</name>
        <dbReference type="ChEBI" id="CHEBI:29108"/>
    </ligand>
</feature>
<dbReference type="GO" id="GO:0004252">
    <property type="term" value="F:serine-type endopeptidase activity"/>
    <property type="evidence" value="ECO:0007669"/>
    <property type="project" value="UniProtKB-UniRule"/>
</dbReference>
<protein>
    <submittedName>
        <fullName evidence="9">Serine protease, kumamolysin</fullName>
    </submittedName>
</protein>
<keyword evidence="2 7" id="KW-0479">Metal-binding</keyword>
<feature type="binding site" evidence="7">
    <location>
        <position position="500"/>
    </location>
    <ligand>
        <name>Ca(2+)</name>
        <dbReference type="ChEBI" id="CHEBI:29108"/>
    </ligand>
</feature>
<gene>
    <name evidence="9" type="ORF">AWB75_06682</name>
</gene>
<keyword evidence="6" id="KW-0865">Zymogen</keyword>
<dbReference type="PROSITE" id="PS51695">
    <property type="entry name" value="SEDOLISIN"/>
    <property type="match status" value="1"/>
</dbReference>
<keyword evidence="4 7" id="KW-0720">Serine protease</keyword>
<evidence type="ECO:0000256" key="3">
    <source>
        <dbReference type="ARBA" id="ARBA00022801"/>
    </source>
</evidence>
<dbReference type="PANTHER" id="PTHR14218:SF15">
    <property type="entry name" value="TRIPEPTIDYL-PEPTIDASE 1"/>
    <property type="match status" value="1"/>
</dbReference>
<evidence type="ECO:0000256" key="2">
    <source>
        <dbReference type="ARBA" id="ARBA00022723"/>
    </source>
</evidence>
<feature type="active site" description="Charge relay system" evidence="7">
    <location>
        <position position="250"/>
    </location>
</feature>
<evidence type="ECO:0000256" key="1">
    <source>
        <dbReference type="ARBA" id="ARBA00022670"/>
    </source>
</evidence>
<dbReference type="PANTHER" id="PTHR14218">
    <property type="entry name" value="PROTEASE S8 TRIPEPTIDYL PEPTIDASE I CLN2"/>
    <property type="match status" value="1"/>
</dbReference>
<dbReference type="InterPro" id="IPR050819">
    <property type="entry name" value="Tripeptidyl-peptidase_I"/>
</dbReference>
<feature type="active site" description="Charge relay system" evidence="7">
    <location>
        <position position="246"/>
    </location>
</feature>
<feature type="domain" description="Peptidase S53" evidence="8">
    <location>
        <begin position="177"/>
        <end position="541"/>
    </location>
</feature>
<proteinExistence type="predicted"/>
<feature type="binding site" evidence="7">
    <location>
        <position position="519"/>
    </location>
    <ligand>
        <name>Ca(2+)</name>
        <dbReference type="ChEBI" id="CHEBI:29108"/>
    </ligand>
</feature>
<name>A0A158DGG0_9BURK</name>
<sequence>MNVSHHQLPGSLRRLMPGASALGQANGRSIIDVTLKLRRKQPLPDLHTRPDVALSRDEFAARYGASQADIDKVTQVMSGYGLKTVDSSAGARTVRLSGTINAMESVFNVKLFNYAHADGNYRGRVGYLSIPVELSDIVQGAFGLDNRRTVRRRRQPASGIGAGAGRRQALSAAPASWYLPAQFGAHYHFPNGQGAGQTVGLVEFGGGFFPDDLKKFCEKAKVPVPKVTTVSTDGTSTQSKDGAEGEVMLDIEVVAGLCPQAGIVVYFASWTEAGMIGALDAAMQDKDNNPGVLSISWGAPERADIWSDQAMAQIDETLKEAAYLGITVCIAAGDDGSSDALNDGHAHADFPSSSQYALSVGGTTIVDLNGTGADIVWMEGDGLRSDQGGSTGGAVSDVFDRPDWQSGIAITSVNPGAINGRCIPDVSANADWNASPYLLVVDGHAQPNGGTSAASPLWAALIALMNGNLAAGQRVGFLTPLLYQAASGTGQTIGSVGCTDVVSGNNNTASVGGYSAGPGYDAASGWGTPHGQNLLAAIQAKLAAAPLPSGPSPAPATA</sequence>
<organism evidence="9 10">
    <name type="scientific">Caballeronia catudaia</name>
    <dbReference type="NCBI Taxonomy" id="1777136"/>
    <lineage>
        <taxon>Bacteria</taxon>
        <taxon>Pseudomonadati</taxon>
        <taxon>Pseudomonadota</taxon>
        <taxon>Betaproteobacteria</taxon>
        <taxon>Burkholderiales</taxon>
        <taxon>Burkholderiaceae</taxon>
        <taxon>Caballeronia</taxon>
    </lineage>
</organism>
<dbReference type="InterPro" id="IPR036852">
    <property type="entry name" value="Peptidase_S8/S53_dom_sf"/>
</dbReference>
<dbReference type="InterPro" id="IPR015366">
    <property type="entry name" value="S53_propep"/>
</dbReference>
<dbReference type="GO" id="GO:0006508">
    <property type="term" value="P:proteolysis"/>
    <property type="evidence" value="ECO:0007669"/>
    <property type="project" value="UniProtKB-KW"/>
</dbReference>
<dbReference type="InterPro" id="IPR023828">
    <property type="entry name" value="Peptidase_S8_Ser-AS"/>
</dbReference>
<dbReference type="Proteomes" id="UP000054870">
    <property type="component" value="Unassembled WGS sequence"/>
</dbReference>
<evidence type="ECO:0000256" key="6">
    <source>
        <dbReference type="ARBA" id="ARBA00023145"/>
    </source>
</evidence>
<dbReference type="EMBL" id="FCOF02000065">
    <property type="protein sequence ID" value="SAK93490.1"/>
    <property type="molecule type" value="Genomic_DNA"/>
</dbReference>
<evidence type="ECO:0000256" key="4">
    <source>
        <dbReference type="ARBA" id="ARBA00022825"/>
    </source>
</evidence>
<dbReference type="AlphaFoldDB" id="A0A158DGG0"/>
<dbReference type="InterPro" id="IPR030400">
    <property type="entry name" value="Sedolisin_dom"/>
</dbReference>
<comment type="caution">
    <text evidence="9">The sequence shown here is derived from an EMBL/GenBank/DDBJ whole genome shotgun (WGS) entry which is preliminary data.</text>
</comment>
<dbReference type="SUPFAM" id="SSF52743">
    <property type="entry name" value="Subtilisin-like"/>
    <property type="match status" value="1"/>
</dbReference>
<accession>A0A158DGG0</accession>
<feature type="binding site" evidence="7">
    <location>
        <position position="501"/>
    </location>
    <ligand>
        <name>Ca(2+)</name>
        <dbReference type="ChEBI" id="CHEBI:29108"/>
    </ligand>
</feature>
<dbReference type="OrthoDB" id="9002785at2"/>
<keyword evidence="10" id="KW-1185">Reference proteome</keyword>
<evidence type="ECO:0000313" key="10">
    <source>
        <dbReference type="Proteomes" id="UP000054870"/>
    </source>
</evidence>
<keyword evidence="5 7" id="KW-0106">Calcium</keyword>
<keyword evidence="1 7" id="KW-0645">Protease</keyword>